<feature type="transmembrane region" description="Helical" evidence="2">
    <location>
        <begin position="466"/>
        <end position="487"/>
    </location>
</feature>
<feature type="coiled-coil region" evidence="1">
    <location>
        <begin position="314"/>
        <end position="341"/>
    </location>
</feature>
<dbReference type="InterPro" id="IPR045063">
    <property type="entry name" value="Dynamin_N"/>
</dbReference>
<dbReference type="PANTHER" id="PTHR43681:SF1">
    <property type="entry name" value="SARCALUMENIN"/>
    <property type="match status" value="1"/>
</dbReference>
<dbReference type="RefSeq" id="WP_136946838.1">
    <property type="nucleotide sequence ID" value="NZ_SWFM01000002.1"/>
</dbReference>
<proteinExistence type="predicted"/>
<name>A0A4U1MJJ6_9BACL</name>
<dbReference type="Proteomes" id="UP000310541">
    <property type="component" value="Unassembled WGS sequence"/>
</dbReference>
<dbReference type="Gene3D" id="3.40.50.300">
    <property type="entry name" value="P-loop containing nucleotide triphosphate hydrolases"/>
    <property type="match status" value="1"/>
</dbReference>
<dbReference type="Pfam" id="PF00350">
    <property type="entry name" value="Dynamin_N"/>
    <property type="match status" value="1"/>
</dbReference>
<dbReference type="InterPro" id="IPR051943">
    <property type="entry name" value="TRAFAC_Dynamin-like_GTPase"/>
</dbReference>
<keyword evidence="2" id="KW-1133">Transmembrane helix</keyword>
<dbReference type="OrthoDB" id="9816479at2"/>
<dbReference type="EMBL" id="SWFM01000002">
    <property type="protein sequence ID" value="TKD70764.1"/>
    <property type="molecule type" value="Genomic_DNA"/>
</dbReference>
<keyword evidence="2" id="KW-0472">Membrane</keyword>
<reference evidence="4 5" key="1">
    <citation type="submission" date="2019-04" db="EMBL/GenBank/DDBJ databases">
        <title>Genome sequence of Bacillus hwajinpoensis strain Y2.</title>
        <authorList>
            <person name="Fair J.L."/>
            <person name="Maclea K.S."/>
        </authorList>
    </citation>
    <scope>NUCLEOTIDE SEQUENCE [LARGE SCALE GENOMIC DNA]</scope>
    <source>
        <strain evidence="4 5">Y2</strain>
    </source>
</reference>
<gene>
    <name evidence="4" type="ORF">FBF83_09120</name>
</gene>
<evidence type="ECO:0000313" key="5">
    <source>
        <dbReference type="Proteomes" id="UP000310541"/>
    </source>
</evidence>
<protein>
    <recommendedName>
        <fullName evidence="3">Dynamin N-terminal domain-containing protein</fullName>
    </recommendedName>
</protein>
<accession>A0A4U1MJJ6</accession>
<evidence type="ECO:0000256" key="1">
    <source>
        <dbReference type="SAM" id="Coils"/>
    </source>
</evidence>
<keyword evidence="2" id="KW-0812">Transmembrane</keyword>
<dbReference type="CDD" id="cd09912">
    <property type="entry name" value="DLP_2"/>
    <property type="match status" value="1"/>
</dbReference>
<dbReference type="PANTHER" id="PTHR43681">
    <property type="entry name" value="TRANSMEMBRANE GTPASE FZO"/>
    <property type="match status" value="1"/>
</dbReference>
<dbReference type="SUPFAM" id="SSF52540">
    <property type="entry name" value="P-loop containing nucleoside triphosphate hydrolases"/>
    <property type="match status" value="1"/>
</dbReference>
<evidence type="ECO:0000256" key="2">
    <source>
        <dbReference type="SAM" id="Phobius"/>
    </source>
</evidence>
<organism evidence="4 5">
    <name type="scientific">Guptibacillus hwajinpoensis</name>
    <dbReference type="NCBI Taxonomy" id="208199"/>
    <lineage>
        <taxon>Bacteria</taxon>
        <taxon>Bacillati</taxon>
        <taxon>Bacillota</taxon>
        <taxon>Bacilli</taxon>
        <taxon>Bacillales</taxon>
        <taxon>Guptibacillaceae</taxon>
        <taxon>Guptibacillus</taxon>
    </lineage>
</organism>
<dbReference type="InterPro" id="IPR027417">
    <property type="entry name" value="P-loop_NTPase"/>
</dbReference>
<evidence type="ECO:0000313" key="4">
    <source>
        <dbReference type="EMBL" id="TKD70764.1"/>
    </source>
</evidence>
<evidence type="ECO:0000259" key="3">
    <source>
        <dbReference type="Pfam" id="PF00350"/>
    </source>
</evidence>
<comment type="caution">
    <text evidence="4">The sequence shown here is derived from an EMBL/GenBank/DDBJ whole genome shotgun (WGS) entry which is preliminary data.</text>
</comment>
<sequence length="594" mass="67922">MNHEEKKATLERKADSLQSLIKSIMPDSPSIPEFQNFIDDLREDYYTVVVVGEFKHGKSTFVNALLGQELMPVDVTPTTATIHAVMHADEPRIQVVKQSGEVENHPLSKELLNGYTATADFEPEEIKYLKIFLSSNLLKNKVILVDTPGVNDLNQQRSDVTHSFIPRADVVLFMLSMTSPVKRTEQEFMENHLSAHDQTIYLANFMDRIDEEEMEDVLDTVKSRIQKITGKNDPRIYPISALEGLQGKLENNEQSIQFSGVGEVENEIESIIKSSNRNKVKMERFQIRFNHLLNSLLDEIKTIENVSKASIEELQMQLSSIEEWMNKKDEWENRLRFYLGKREEEISYMALKSADHFGERLRSDLLTKVELYTGNDIKNLVQTQLPITLQNGFKQWIDQYSDYLGELLRKLQVEVSRGLSKSFKQSIKVQVVGEQYHYLADYPILDTATGNASIKAGAVLGGASTVALLLGGPFLIPIVGMAGLPFLQQKIAERQLEKVKPEVKLKVNQHLDATLNDFKVRLQHYLSTEVQEIKKIAIKEFTSLVIYIQEAIQKEVHAKSLEKKSVQHHLTELSKVKAQIELYKQEEEQMYGRI</sequence>
<keyword evidence="1" id="KW-0175">Coiled coil</keyword>
<feature type="domain" description="Dynamin N-terminal" evidence="3">
    <location>
        <begin position="48"/>
        <end position="198"/>
    </location>
</feature>
<dbReference type="AlphaFoldDB" id="A0A4U1MJJ6"/>